<keyword evidence="7 15" id="KW-0560">Oxidoreductase</keyword>
<evidence type="ECO:0000256" key="14">
    <source>
        <dbReference type="ARBA" id="ARBA00060548"/>
    </source>
</evidence>
<evidence type="ECO:0000256" key="5">
    <source>
        <dbReference type="ARBA" id="ARBA00022679"/>
    </source>
</evidence>
<gene>
    <name evidence="20" type="primary">cobA</name>
    <name evidence="15" type="synonym">cysG</name>
    <name evidence="20" type="ORF">F3N42_14265</name>
</gene>
<evidence type="ECO:0000256" key="17">
    <source>
        <dbReference type="RuleBase" id="RU003960"/>
    </source>
</evidence>
<dbReference type="Gene3D" id="3.30.950.10">
    <property type="entry name" value="Methyltransferase, Cobalt-precorrin-4 Transmethylase, Domain 2"/>
    <property type="match status" value="1"/>
</dbReference>
<feature type="domain" description="Tetrapyrrole methylase" evidence="18">
    <location>
        <begin position="225"/>
        <end position="430"/>
    </location>
</feature>
<dbReference type="GO" id="GO:0043115">
    <property type="term" value="F:precorrin-2 dehydrogenase activity"/>
    <property type="evidence" value="ECO:0007669"/>
    <property type="project" value="UniProtKB-UniRule"/>
</dbReference>
<feature type="binding site" evidence="15">
    <location>
        <begin position="337"/>
        <end position="338"/>
    </location>
    <ligand>
        <name>S-adenosyl-L-methionine</name>
        <dbReference type="ChEBI" id="CHEBI:59789"/>
    </ligand>
</feature>
<dbReference type="NCBIfam" id="TIGR01469">
    <property type="entry name" value="cobA_cysG_Cterm"/>
    <property type="match status" value="1"/>
</dbReference>
<dbReference type="GO" id="GO:0032259">
    <property type="term" value="P:methylation"/>
    <property type="evidence" value="ECO:0007669"/>
    <property type="project" value="UniProtKB-KW"/>
</dbReference>
<feature type="binding site" evidence="15">
    <location>
        <position position="389"/>
    </location>
    <ligand>
        <name>S-adenosyl-L-methionine</name>
        <dbReference type="ChEBI" id="CHEBI:59789"/>
    </ligand>
</feature>
<dbReference type="Pfam" id="PF10414">
    <property type="entry name" value="CysG_dimeriser"/>
    <property type="match status" value="1"/>
</dbReference>
<dbReference type="InterPro" id="IPR050161">
    <property type="entry name" value="Siro_Cobalamin_biosynth"/>
</dbReference>
<dbReference type="EMBL" id="VYXP01000011">
    <property type="protein sequence ID" value="KAA9129813.1"/>
    <property type="molecule type" value="Genomic_DNA"/>
</dbReference>
<comment type="caution">
    <text evidence="20">The sequence shown here is derived from an EMBL/GenBank/DDBJ whole genome shotgun (WGS) entry which is preliminary data.</text>
</comment>
<dbReference type="UniPathway" id="UPA00262">
    <property type="reaction ID" value="UER00211"/>
</dbReference>
<name>A0A5N0T4I2_9GAMM</name>
<evidence type="ECO:0000256" key="6">
    <source>
        <dbReference type="ARBA" id="ARBA00022691"/>
    </source>
</evidence>
<dbReference type="SUPFAM" id="SSF51735">
    <property type="entry name" value="NAD(P)-binding Rossmann-fold domains"/>
    <property type="match status" value="1"/>
</dbReference>
<comment type="similarity">
    <text evidence="15">In the C-terminal section; belongs to the precorrin methyltransferase family.</text>
</comment>
<evidence type="ECO:0000256" key="1">
    <source>
        <dbReference type="ARBA" id="ARBA00005010"/>
    </source>
</evidence>
<comment type="function">
    <text evidence="15">Multifunctional enzyme that catalyzes the SAM-dependent methylations of uroporphyrinogen III at position C-2 and C-7 to form precorrin-2 via precorrin-1. Then it catalyzes the NAD-dependent ring dehydrogenation of precorrin-2 to yield sirohydrochlorin. Finally, it catalyzes the ferrochelation of sirohydrochlorin to yield siroheme.</text>
</comment>
<feature type="region of interest" description="Precorrin-2 dehydrogenase / sirohydrochlorin ferrochelatase" evidence="15">
    <location>
        <begin position="1"/>
        <end position="203"/>
    </location>
</feature>
<dbReference type="Pfam" id="PF13241">
    <property type="entry name" value="NAD_binding_7"/>
    <property type="match status" value="1"/>
</dbReference>
<feature type="binding site" evidence="15">
    <location>
        <position position="312"/>
    </location>
    <ligand>
        <name>S-adenosyl-L-methionine</name>
        <dbReference type="ChEBI" id="CHEBI:59789"/>
    </ligand>
</feature>
<feature type="region of interest" description="Uroporphyrinogen-III C-methyltransferase" evidence="15">
    <location>
        <begin position="222"/>
        <end position="489"/>
    </location>
</feature>
<comment type="pathway">
    <text evidence="15">Cofactor biosynthesis; adenosylcobalamin biosynthesis; sirohydrochlorin from precorrin-2: step 1/1.</text>
</comment>
<feature type="binding site" evidence="15">
    <location>
        <position position="231"/>
    </location>
    <ligand>
        <name>S-adenosyl-L-methionine</name>
        <dbReference type="ChEBI" id="CHEBI:59789"/>
    </ligand>
</feature>
<dbReference type="InterPro" id="IPR019478">
    <property type="entry name" value="Sirohaem_synthase_dimer_dom"/>
</dbReference>
<dbReference type="PANTHER" id="PTHR45790">
    <property type="entry name" value="SIROHEME SYNTHASE-RELATED"/>
    <property type="match status" value="1"/>
</dbReference>
<dbReference type="GO" id="GO:0051287">
    <property type="term" value="F:NAD binding"/>
    <property type="evidence" value="ECO:0007669"/>
    <property type="project" value="InterPro"/>
</dbReference>
<dbReference type="FunFam" id="3.40.1010.10:FF:000001">
    <property type="entry name" value="Siroheme synthase"/>
    <property type="match status" value="1"/>
</dbReference>
<feature type="binding site" evidence="15">
    <location>
        <begin position="43"/>
        <end position="44"/>
    </location>
    <ligand>
        <name>NAD(+)</name>
        <dbReference type="ChEBI" id="CHEBI:57540"/>
    </ligand>
</feature>
<dbReference type="GO" id="GO:0004851">
    <property type="term" value="F:uroporphyrin-III C-methyltransferase activity"/>
    <property type="evidence" value="ECO:0007669"/>
    <property type="project" value="UniProtKB-UniRule"/>
</dbReference>
<sequence length="489" mass="52181">MEYLPIFMKLDGRQALVVGGGVIATRKAELVAKSGARIVMVAPEFCDAAKTAAAAGGWSLHERAFVENDLDGCELAIAATANAAVNREVYRAARARHLPVNVADQPALCSFILPAIVDRSPAVVAISTGGRSPVLARYVKGLVEKALPARLGRIADTLGQMRADIHSRLPDTRSRRRFWERLLSGPAPDAAAAGHTRAVRAEAERLLADEQAGDAAKTKARGRAWLVGAGPGDPELLTLKAQRLLQQADVVLFDRLVPLGVLDMCRREAEMVYVGKRSGDHVMPQEHISQMLVRYVAAGQRVVRLKGGDPFVFGRGGEELEALVEAGLDFEVVPGVSAANGCAAYAGIPLTHRDHAQGVSFWTGHARDGELDLDWAAMRNPRQTQVFYMGAGNAALIREKLLAHGVAPTLPVALVQAGTTDAQRVLRTSVHGMAEAAATVDRSLPTLIIIGSVVNLRRDLGWFEGDSHADPAVFPPHLSRPAATVGDIA</sequence>
<dbReference type="InterPro" id="IPR035996">
    <property type="entry name" value="4pyrrol_Methylase_sf"/>
</dbReference>
<feature type="binding site" evidence="15">
    <location>
        <begin position="22"/>
        <end position="23"/>
    </location>
    <ligand>
        <name>NAD(+)</name>
        <dbReference type="ChEBI" id="CHEBI:57540"/>
    </ligand>
</feature>
<keyword evidence="9 15" id="KW-0456">Lyase</keyword>
<dbReference type="NCBIfam" id="NF007922">
    <property type="entry name" value="PRK10637.1"/>
    <property type="match status" value="1"/>
</dbReference>
<dbReference type="InterPro" id="IPR014777">
    <property type="entry name" value="4pyrrole_Mease_sub1"/>
</dbReference>
<dbReference type="Gene3D" id="3.40.50.720">
    <property type="entry name" value="NAD(P)-binding Rossmann-like Domain"/>
    <property type="match status" value="1"/>
</dbReference>
<dbReference type="EC" id="1.3.1.76" evidence="15"/>
<dbReference type="FunFam" id="3.30.950.10:FF:000001">
    <property type="entry name" value="Siroheme synthase"/>
    <property type="match status" value="1"/>
</dbReference>
<organism evidence="20 21">
    <name type="scientific">Marinihelvus fidelis</name>
    <dbReference type="NCBI Taxonomy" id="2613842"/>
    <lineage>
        <taxon>Bacteria</taxon>
        <taxon>Pseudomonadati</taxon>
        <taxon>Pseudomonadota</taxon>
        <taxon>Gammaproteobacteria</taxon>
        <taxon>Chromatiales</taxon>
        <taxon>Wenzhouxiangellaceae</taxon>
        <taxon>Marinihelvus</taxon>
    </lineage>
</organism>
<dbReference type="InterPro" id="IPR006367">
    <property type="entry name" value="Sirohaem_synthase_N"/>
</dbReference>
<evidence type="ECO:0000256" key="3">
    <source>
        <dbReference type="ARBA" id="ARBA00022573"/>
    </source>
</evidence>
<dbReference type="Gene3D" id="1.10.8.210">
    <property type="entry name" value="Sirohaem synthase, dimerisation domain"/>
    <property type="match status" value="1"/>
</dbReference>
<dbReference type="InterPro" id="IPR037115">
    <property type="entry name" value="Sirohaem_synt_dimer_dom_sf"/>
</dbReference>
<comment type="pathway">
    <text evidence="12 15">Porphyrin-containing compound metabolism; siroheme biosynthesis; precorrin-2 from uroporphyrinogen III: step 1/1.</text>
</comment>
<evidence type="ECO:0000256" key="2">
    <source>
        <dbReference type="ARBA" id="ARBA00005879"/>
    </source>
</evidence>
<keyword evidence="10 15" id="KW-0627">Porphyrin biosynthesis</keyword>
<feature type="active site" description="Proton acceptor" evidence="15 16">
    <location>
        <position position="254"/>
    </location>
</feature>
<evidence type="ECO:0000256" key="8">
    <source>
        <dbReference type="ARBA" id="ARBA00023027"/>
    </source>
</evidence>
<dbReference type="PIRSF" id="PIRSF036426">
    <property type="entry name" value="Sirohaem_synth"/>
    <property type="match status" value="1"/>
</dbReference>
<evidence type="ECO:0000256" key="7">
    <source>
        <dbReference type="ARBA" id="ARBA00023002"/>
    </source>
</evidence>
<dbReference type="SUPFAM" id="SSF53790">
    <property type="entry name" value="Tetrapyrrole methylase"/>
    <property type="match status" value="1"/>
</dbReference>
<dbReference type="InterPro" id="IPR003043">
    <property type="entry name" value="Uropor_MeTrfase_CS"/>
</dbReference>
<keyword evidence="3 15" id="KW-0169">Cobalamin biosynthesis</keyword>
<keyword evidence="11 15" id="KW-0511">Multifunctional enzyme</keyword>
<protein>
    <recommendedName>
        <fullName evidence="15">Siroheme synthase</fullName>
    </recommendedName>
    <domain>
        <recommendedName>
            <fullName evidence="15">Uroporphyrinogen-III C-methyltransferase</fullName>
            <shortName evidence="15">Urogen III methylase</shortName>
            <ecNumber evidence="15">2.1.1.107</ecNumber>
        </recommendedName>
        <alternativeName>
            <fullName evidence="15">SUMT</fullName>
        </alternativeName>
        <alternativeName>
            <fullName evidence="15">Uroporphyrinogen III methylase</fullName>
            <shortName evidence="15">UROM</shortName>
        </alternativeName>
    </domain>
    <domain>
        <recommendedName>
            <fullName evidence="15">Precorrin-2 dehydrogenase</fullName>
            <ecNumber evidence="15">1.3.1.76</ecNumber>
        </recommendedName>
    </domain>
    <domain>
        <recommendedName>
            <fullName evidence="15">Sirohydrochlorin ferrochelatase</fullName>
            <ecNumber evidence="15">4.99.1.4</ecNumber>
        </recommendedName>
    </domain>
</protein>
<dbReference type="AlphaFoldDB" id="A0A5N0T4I2"/>
<evidence type="ECO:0000256" key="12">
    <source>
        <dbReference type="ARBA" id="ARBA00025705"/>
    </source>
</evidence>
<dbReference type="CDD" id="cd11642">
    <property type="entry name" value="SUMT"/>
    <property type="match status" value="1"/>
</dbReference>
<comment type="similarity">
    <text evidence="15">In the N-terminal section; belongs to the precorrin-2 dehydrogenase / sirohydrochlorin ferrochelatase family.</text>
</comment>
<dbReference type="SUPFAM" id="SSF75615">
    <property type="entry name" value="Siroheme synthase middle domains-like"/>
    <property type="match status" value="1"/>
</dbReference>
<dbReference type="GO" id="GO:0051266">
    <property type="term" value="F:sirohydrochlorin ferrochelatase activity"/>
    <property type="evidence" value="ECO:0007669"/>
    <property type="project" value="UniProtKB-EC"/>
</dbReference>
<keyword evidence="4 15" id="KW-0489">Methyltransferase</keyword>
<dbReference type="Pfam" id="PF00590">
    <property type="entry name" value="TP_methylase"/>
    <property type="match status" value="1"/>
</dbReference>
<evidence type="ECO:0000259" key="19">
    <source>
        <dbReference type="Pfam" id="PF10414"/>
    </source>
</evidence>
<comment type="catalytic activity">
    <reaction evidence="15">
        <text>uroporphyrinogen III + 2 S-adenosyl-L-methionine = precorrin-2 + 2 S-adenosyl-L-homocysteine + H(+)</text>
        <dbReference type="Rhea" id="RHEA:32459"/>
        <dbReference type="ChEBI" id="CHEBI:15378"/>
        <dbReference type="ChEBI" id="CHEBI:57308"/>
        <dbReference type="ChEBI" id="CHEBI:57856"/>
        <dbReference type="ChEBI" id="CHEBI:58827"/>
        <dbReference type="ChEBI" id="CHEBI:59789"/>
        <dbReference type="EC" id="2.1.1.107"/>
    </reaction>
</comment>
<dbReference type="InterPro" id="IPR036291">
    <property type="entry name" value="NAD(P)-bd_dom_sf"/>
</dbReference>
<dbReference type="PROSITE" id="PS00839">
    <property type="entry name" value="SUMT_1"/>
    <property type="match status" value="1"/>
</dbReference>
<reference evidence="20 21" key="1">
    <citation type="submission" date="2019-09" db="EMBL/GenBank/DDBJ databases">
        <title>Wenzhouxiangella sp. Genome sequencing and assembly.</title>
        <authorList>
            <person name="Zhang R."/>
        </authorList>
    </citation>
    <scope>NUCLEOTIDE SEQUENCE [LARGE SCALE GENOMIC DNA]</scope>
    <source>
        <strain evidence="20 21">W260</strain>
    </source>
</reference>
<comment type="caution">
    <text evidence="15">Lacks conserved residue(s) required for the propagation of feature annotation.</text>
</comment>
<keyword evidence="8 15" id="KW-0520">NAD</keyword>
<dbReference type="HAMAP" id="MF_01646">
    <property type="entry name" value="Siroheme_synth"/>
    <property type="match status" value="1"/>
</dbReference>
<dbReference type="EC" id="4.99.1.4" evidence="15"/>
<feature type="binding site" evidence="15">
    <location>
        <begin position="307"/>
        <end position="309"/>
    </location>
    <ligand>
        <name>S-adenosyl-L-methionine</name>
        <dbReference type="ChEBI" id="CHEBI:59789"/>
    </ligand>
</feature>
<keyword evidence="5 15" id="KW-0808">Transferase</keyword>
<dbReference type="Gene3D" id="3.30.160.110">
    <property type="entry name" value="Siroheme synthase, domain 2"/>
    <property type="match status" value="1"/>
</dbReference>
<comment type="similarity">
    <text evidence="2 17">Belongs to the precorrin methyltransferase family.</text>
</comment>
<dbReference type="InterPro" id="IPR006366">
    <property type="entry name" value="CobA/CysG_C"/>
</dbReference>
<evidence type="ECO:0000256" key="10">
    <source>
        <dbReference type="ARBA" id="ARBA00023244"/>
    </source>
</evidence>
<dbReference type="EC" id="2.1.1.107" evidence="15"/>
<evidence type="ECO:0000256" key="15">
    <source>
        <dbReference type="HAMAP-Rule" id="MF_01646"/>
    </source>
</evidence>
<accession>A0A5N0T4I2</accession>
<dbReference type="NCBIfam" id="NF004790">
    <property type="entry name" value="PRK06136.1"/>
    <property type="match status" value="1"/>
</dbReference>
<evidence type="ECO:0000256" key="9">
    <source>
        <dbReference type="ARBA" id="ARBA00023239"/>
    </source>
</evidence>
<dbReference type="Gene3D" id="3.40.1010.10">
    <property type="entry name" value="Cobalt-precorrin-4 Transmethylase, Domain 1"/>
    <property type="match status" value="1"/>
</dbReference>
<dbReference type="InterPro" id="IPR012409">
    <property type="entry name" value="Sirohaem_synth"/>
</dbReference>
<evidence type="ECO:0000256" key="13">
    <source>
        <dbReference type="ARBA" id="ARBA00047561"/>
    </source>
</evidence>
<dbReference type="InterPro" id="IPR000878">
    <property type="entry name" value="4pyrrol_Mease"/>
</dbReference>
<dbReference type="GO" id="GO:0009236">
    <property type="term" value="P:cobalamin biosynthetic process"/>
    <property type="evidence" value="ECO:0007669"/>
    <property type="project" value="UniProtKB-UniRule"/>
</dbReference>
<dbReference type="Proteomes" id="UP000325372">
    <property type="component" value="Unassembled WGS sequence"/>
</dbReference>
<comment type="catalytic activity">
    <reaction evidence="15">
        <text>siroheme + 2 H(+) = sirohydrochlorin + Fe(2+)</text>
        <dbReference type="Rhea" id="RHEA:24360"/>
        <dbReference type="ChEBI" id="CHEBI:15378"/>
        <dbReference type="ChEBI" id="CHEBI:29033"/>
        <dbReference type="ChEBI" id="CHEBI:58351"/>
        <dbReference type="ChEBI" id="CHEBI:60052"/>
        <dbReference type="EC" id="4.99.1.4"/>
    </reaction>
</comment>
<feature type="binding site" evidence="15">
    <location>
        <position position="418"/>
    </location>
    <ligand>
        <name>S-adenosyl-L-methionine</name>
        <dbReference type="ChEBI" id="CHEBI:59789"/>
    </ligand>
</feature>
<evidence type="ECO:0000313" key="21">
    <source>
        <dbReference type="Proteomes" id="UP000325372"/>
    </source>
</evidence>
<dbReference type="InterPro" id="IPR014776">
    <property type="entry name" value="4pyrrole_Mease_sub2"/>
</dbReference>
<comment type="pathway">
    <text evidence="14 15">Cofactor biosynthesis; adenosylcobalamin biosynthesis; precorrin-2 from uroporphyrinogen III: step 1/1.</text>
</comment>
<comment type="pathway">
    <text evidence="15">Porphyrin-containing compound metabolism; siroheme biosynthesis; siroheme from sirohydrochlorin: step 1/1.</text>
</comment>
<evidence type="ECO:0000256" key="4">
    <source>
        <dbReference type="ARBA" id="ARBA00022603"/>
    </source>
</evidence>
<evidence type="ECO:0000256" key="16">
    <source>
        <dbReference type="PIRSR" id="PIRSR036426-1"/>
    </source>
</evidence>
<evidence type="ECO:0000256" key="11">
    <source>
        <dbReference type="ARBA" id="ARBA00023268"/>
    </source>
</evidence>
<dbReference type="RefSeq" id="WP_150865232.1">
    <property type="nucleotide sequence ID" value="NZ_VYXP01000011.1"/>
</dbReference>
<keyword evidence="21" id="KW-1185">Reference proteome</keyword>
<proteinExistence type="inferred from homology"/>
<dbReference type="NCBIfam" id="TIGR01470">
    <property type="entry name" value="cysG_Nterm"/>
    <property type="match status" value="1"/>
</dbReference>
<keyword evidence="6 15" id="KW-0949">S-adenosyl-L-methionine</keyword>
<dbReference type="GO" id="GO:0019354">
    <property type="term" value="P:siroheme biosynthetic process"/>
    <property type="evidence" value="ECO:0007669"/>
    <property type="project" value="UniProtKB-UniRule"/>
</dbReference>
<evidence type="ECO:0000313" key="20">
    <source>
        <dbReference type="EMBL" id="KAA9129813.1"/>
    </source>
</evidence>
<comment type="catalytic activity">
    <reaction evidence="13 15">
        <text>precorrin-2 + NAD(+) = sirohydrochlorin + NADH + 2 H(+)</text>
        <dbReference type="Rhea" id="RHEA:15613"/>
        <dbReference type="ChEBI" id="CHEBI:15378"/>
        <dbReference type="ChEBI" id="CHEBI:57540"/>
        <dbReference type="ChEBI" id="CHEBI:57945"/>
        <dbReference type="ChEBI" id="CHEBI:58351"/>
        <dbReference type="ChEBI" id="CHEBI:58827"/>
        <dbReference type="EC" id="1.3.1.76"/>
    </reaction>
</comment>
<evidence type="ECO:0000259" key="18">
    <source>
        <dbReference type="Pfam" id="PF00590"/>
    </source>
</evidence>
<comment type="pathway">
    <text evidence="1 15">Porphyrin-containing compound metabolism; siroheme biosynthesis; sirohydrochlorin from precorrin-2: step 1/1.</text>
</comment>
<feature type="active site" description="Proton donor" evidence="15 16">
    <location>
        <position position="276"/>
    </location>
</feature>
<feature type="domain" description="Sirohaem synthase dimerisation" evidence="19">
    <location>
        <begin position="150"/>
        <end position="207"/>
    </location>
</feature>
<dbReference type="UniPathway" id="UPA00148">
    <property type="reaction ID" value="UER00211"/>
</dbReference>
<dbReference type="PANTHER" id="PTHR45790:SF1">
    <property type="entry name" value="SIROHEME SYNTHASE"/>
    <property type="match status" value="1"/>
</dbReference>
<dbReference type="PROSITE" id="PS00840">
    <property type="entry name" value="SUMT_2"/>
    <property type="match status" value="1"/>
</dbReference>